<accession>A0A8I0ET31</accession>
<evidence type="ECO:0000256" key="13">
    <source>
        <dbReference type="SAM" id="Phobius"/>
    </source>
</evidence>
<sequence>MRPGGPRSLTARLVATTVLLVVGVTVLVGALSAVAVRSYLLAQLDDQVTASLQRAQRAPSFGDGPGPDGLDDRRGQGVGTLTAVWIPDRDVAVGDVIVEGQDGRTSRSPLSEDDLEALDEVSADDGPHTVRLDEFGGYRVVVVETSAGKLAAGLPTRDVDAAVATLLGWQGVLTVLGAVAALGGALVLVRRQLRPLREVAGTANAVARLPLARGDIELAERVPADLADESTEVGQVGSALNTLLDHVESSLEARQRSEEQVRQFVADASHELRTPLATIAGYSELARSRPDDEEALRRALEKVEEESHRMTALVEDLLLLARLDAGRPLARQPVDLTRMLLEAVADARVIAPDHVWRLTLPDEPIEVLGDEQRLHQVVTNLLTNARKHTPAGTTVTVAADPSGFTVHDDGPGFSPELAEHAFERFTRGDRARTREGGVGLGLALVAAIIEAHGGSVTLDSRPGDTTFTVRLPAEGAQEDPPGEIDG</sequence>
<evidence type="ECO:0000256" key="8">
    <source>
        <dbReference type="ARBA" id="ARBA00022777"/>
    </source>
</evidence>
<dbReference type="SUPFAM" id="SSF55874">
    <property type="entry name" value="ATPase domain of HSP90 chaperone/DNA topoisomerase II/histidine kinase"/>
    <property type="match status" value="1"/>
</dbReference>
<feature type="domain" description="Histidine kinase" evidence="14">
    <location>
        <begin position="267"/>
        <end position="475"/>
    </location>
</feature>
<keyword evidence="7 13" id="KW-0812">Transmembrane</keyword>
<evidence type="ECO:0000256" key="9">
    <source>
        <dbReference type="ARBA" id="ARBA00022989"/>
    </source>
</evidence>
<comment type="subcellular location">
    <subcellularLocation>
        <location evidence="3">Cell membrane</location>
    </subcellularLocation>
</comment>
<dbReference type="Gene3D" id="6.10.340.10">
    <property type="match status" value="1"/>
</dbReference>
<keyword evidence="10" id="KW-0902">Two-component regulatory system</keyword>
<dbReference type="SMART" id="SM00387">
    <property type="entry name" value="HATPase_c"/>
    <property type="match status" value="1"/>
</dbReference>
<comment type="cofactor">
    <cofactor evidence="2">
        <name>a divalent metal cation</name>
        <dbReference type="ChEBI" id="CHEBI:60240"/>
    </cofactor>
</comment>
<keyword evidence="11 13" id="KW-0472">Membrane</keyword>
<comment type="catalytic activity">
    <reaction evidence="1">
        <text>ATP + protein L-histidine = ADP + protein N-phospho-L-histidine.</text>
        <dbReference type="EC" id="2.7.13.3"/>
    </reaction>
</comment>
<keyword evidence="9 13" id="KW-1133">Transmembrane helix</keyword>
<keyword evidence="8 16" id="KW-0418">Kinase</keyword>
<dbReference type="InterPro" id="IPR004358">
    <property type="entry name" value="Sig_transdc_His_kin-like_C"/>
</dbReference>
<dbReference type="PRINTS" id="PR00344">
    <property type="entry name" value="BCTRLSENSOR"/>
</dbReference>
<evidence type="ECO:0000256" key="4">
    <source>
        <dbReference type="ARBA" id="ARBA00012438"/>
    </source>
</evidence>
<dbReference type="InterPro" id="IPR036890">
    <property type="entry name" value="HATPase_C_sf"/>
</dbReference>
<evidence type="ECO:0000256" key="3">
    <source>
        <dbReference type="ARBA" id="ARBA00004236"/>
    </source>
</evidence>
<evidence type="ECO:0000256" key="2">
    <source>
        <dbReference type="ARBA" id="ARBA00001968"/>
    </source>
</evidence>
<dbReference type="Gene3D" id="3.30.565.10">
    <property type="entry name" value="Histidine kinase-like ATPase, C-terminal domain"/>
    <property type="match status" value="1"/>
</dbReference>
<gene>
    <name evidence="16" type="ORF">IBG24_04240</name>
</gene>
<keyword evidence="5" id="KW-0597">Phosphoprotein</keyword>
<dbReference type="Gene3D" id="1.10.287.130">
    <property type="match status" value="1"/>
</dbReference>
<dbReference type="EC" id="2.7.13.3" evidence="4"/>
<dbReference type="PROSITE" id="PS50885">
    <property type="entry name" value="HAMP"/>
    <property type="match status" value="1"/>
</dbReference>
<evidence type="ECO:0000256" key="10">
    <source>
        <dbReference type="ARBA" id="ARBA00023012"/>
    </source>
</evidence>
<evidence type="ECO:0000256" key="12">
    <source>
        <dbReference type="SAM" id="MobiDB-lite"/>
    </source>
</evidence>
<dbReference type="Pfam" id="PF02518">
    <property type="entry name" value="HATPase_c"/>
    <property type="match status" value="1"/>
</dbReference>
<dbReference type="Pfam" id="PF00512">
    <property type="entry name" value="HisKA"/>
    <property type="match status" value="1"/>
</dbReference>
<dbReference type="InterPro" id="IPR003660">
    <property type="entry name" value="HAMP_dom"/>
</dbReference>
<evidence type="ECO:0000256" key="7">
    <source>
        <dbReference type="ARBA" id="ARBA00022692"/>
    </source>
</evidence>
<evidence type="ECO:0000256" key="6">
    <source>
        <dbReference type="ARBA" id="ARBA00022679"/>
    </source>
</evidence>
<protein>
    <recommendedName>
        <fullName evidence="4">histidine kinase</fullName>
        <ecNumber evidence="4">2.7.13.3</ecNumber>
    </recommendedName>
</protein>
<dbReference type="CDD" id="cd06225">
    <property type="entry name" value="HAMP"/>
    <property type="match status" value="1"/>
</dbReference>
<dbReference type="PANTHER" id="PTHR45436:SF5">
    <property type="entry name" value="SENSOR HISTIDINE KINASE TRCS"/>
    <property type="match status" value="1"/>
</dbReference>
<dbReference type="Pfam" id="PF00672">
    <property type="entry name" value="HAMP"/>
    <property type="match status" value="1"/>
</dbReference>
<dbReference type="FunFam" id="1.10.287.130:FF:000001">
    <property type="entry name" value="Two-component sensor histidine kinase"/>
    <property type="match status" value="1"/>
</dbReference>
<feature type="domain" description="HAMP" evidence="15">
    <location>
        <begin position="190"/>
        <end position="252"/>
    </location>
</feature>
<dbReference type="FunFam" id="3.30.565.10:FF:000006">
    <property type="entry name" value="Sensor histidine kinase WalK"/>
    <property type="match status" value="1"/>
</dbReference>
<evidence type="ECO:0000256" key="1">
    <source>
        <dbReference type="ARBA" id="ARBA00000085"/>
    </source>
</evidence>
<dbReference type="PROSITE" id="PS50109">
    <property type="entry name" value="HIS_KIN"/>
    <property type="match status" value="1"/>
</dbReference>
<dbReference type="InterPro" id="IPR050428">
    <property type="entry name" value="TCS_sensor_his_kinase"/>
</dbReference>
<proteinExistence type="predicted"/>
<dbReference type="Proteomes" id="UP000620591">
    <property type="component" value="Unassembled WGS sequence"/>
</dbReference>
<dbReference type="AlphaFoldDB" id="A0A8I0ET31"/>
<keyword evidence="6" id="KW-0808">Transferase</keyword>
<dbReference type="InterPro" id="IPR005467">
    <property type="entry name" value="His_kinase_dom"/>
</dbReference>
<dbReference type="InterPro" id="IPR003661">
    <property type="entry name" value="HisK_dim/P_dom"/>
</dbReference>
<dbReference type="PANTHER" id="PTHR45436">
    <property type="entry name" value="SENSOR HISTIDINE KINASE YKOH"/>
    <property type="match status" value="1"/>
</dbReference>
<feature type="transmembrane region" description="Helical" evidence="13">
    <location>
        <begin position="167"/>
        <end position="189"/>
    </location>
</feature>
<dbReference type="InterPro" id="IPR003594">
    <property type="entry name" value="HATPase_dom"/>
</dbReference>
<dbReference type="GO" id="GO:0000155">
    <property type="term" value="F:phosphorelay sensor kinase activity"/>
    <property type="evidence" value="ECO:0007669"/>
    <property type="project" value="InterPro"/>
</dbReference>
<dbReference type="GO" id="GO:0005886">
    <property type="term" value="C:plasma membrane"/>
    <property type="evidence" value="ECO:0007669"/>
    <property type="project" value="UniProtKB-SubCell"/>
</dbReference>
<feature type="region of interest" description="Disordered" evidence="12">
    <location>
        <begin position="55"/>
        <end position="74"/>
    </location>
</feature>
<reference evidence="17" key="1">
    <citation type="submission" date="2022-11" db="EMBL/GenBank/DDBJ databases">
        <title>Novel species in genus Aeromicrobium.</title>
        <authorList>
            <person name="Zhang G."/>
        </authorList>
    </citation>
    <scope>NUCLEOTIDE SEQUENCE [LARGE SCALE GENOMIC DNA]</scope>
    <source>
        <strain evidence="17">zg-636</strain>
    </source>
</reference>
<evidence type="ECO:0000259" key="15">
    <source>
        <dbReference type="PROSITE" id="PS50885"/>
    </source>
</evidence>
<dbReference type="InterPro" id="IPR036097">
    <property type="entry name" value="HisK_dim/P_sf"/>
</dbReference>
<evidence type="ECO:0000256" key="11">
    <source>
        <dbReference type="ARBA" id="ARBA00023136"/>
    </source>
</evidence>
<evidence type="ECO:0000313" key="17">
    <source>
        <dbReference type="Proteomes" id="UP000620591"/>
    </source>
</evidence>
<organism evidence="16 17">
    <name type="scientific">Aeromicrobium senzhongii</name>
    <dbReference type="NCBI Taxonomy" id="2663859"/>
    <lineage>
        <taxon>Bacteria</taxon>
        <taxon>Bacillati</taxon>
        <taxon>Actinomycetota</taxon>
        <taxon>Actinomycetes</taxon>
        <taxon>Propionibacteriales</taxon>
        <taxon>Nocardioidaceae</taxon>
        <taxon>Aeromicrobium</taxon>
    </lineage>
</organism>
<dbReference type="SMART" id="SM00304">
    <property type="entry name" value="HAMP"/>
    <property type="match status" value="1"/>
</dbReference>
<dbReference type="CDD" id="cd00075">
    <property type="entry name" value="HATPase"/>
    <property type="match status" value="1"/>
</dbReference>
<name>A0A8I0ET31_9ACTN</name>
<dbReference type="GO" id="GO:0005509">
    <property type="term" value="F:calcium ion binding"/>
    <property type="evidence" value="ECO:0007669"/>
    <property type="project" value="UniProtKB-ARBA"/>
</dbReference>
<evidence type="ECO:0000259" key="14">
    <source>
        <dbReference type="PROSITE" id="PS50109"/>
    </source>
</evidence>
<evidence type="ECO:0000313" key="16">
    <source>
        <dbReference type="EMBL" id="MBC9225524.1"/>
    </source>
</evidence>
<dbReference type="EMBL" id="JACTVM010000001">
    <property type="protein sequence ID" value="MBC9225524.1"/>
    <property type="molecule type" value="Genomic_DNA"/>
</dbReference>
<dbReference type="SUPFAM" id="SSF47384">
    <property type="entry name" value="Homodimeric domain of signal transducing histidine kinase"/>
    <property type="match status" value="1"/>
</dbReference>
<comment type="caution">
    <text evidence="16">The sequence shown here is derived from an EMBL/GenBank/DDBJ whole genome shotgun (WGS) entry which is preliminary data.</text>
</comment>
<dbReference type="CDD" id="cd00082">
    <property type="entry name" value="HisKA"/>
    <property type="match status" value="1"/>
</dbReference>
<evidence type="ECO:0000256" key="5">
    <source>
        <dbReference type="ARBA" id="ARBA00022553"/>
    </source>
</evidence>
<dbReference type="SMART" id="SM00388">
    <property type="entry name" value="HisKA"/>
    <property type="match status" value="1"/>
</dbReference>
<feature type="transmembrane region" description="Helical" evidence="13">
    <location>
        <begin position="12"/>
        <end position="36"/>
    </location>
</feature>